<protein>
    <recommendedName>
        <fullName evidence="1">DUF4136 domain-containing protein</fullName>
    </recommendedName>
</protein>
<sequence>MMKLTSKVYLFLSFCWLVVVACSPVRILETEADAGFHLANYKTFDFYEVEASGVELEPYSHQLEQVKAEITRQLEQRGLSRSTSQPDLKVNLGVVVAEKVQTRETNILTDPPYYVGQRRYTWKSREVEVGRYKQGTLSLHLVDNSRNELVWQGAAEGVVPEDNDEKLQKRISEGVARLVAKIPQ</sequence>
<gene>
    <name evidence="2" type="ORF">SAMN05421739_101893</name>
</gene>
<accession>A0A1I2P0U1</accession>
<dbReference type="STRING" id="1436961.SAMN05421739_101893"/>
<dbReference type="Pfam" id="PF13590">
    <property type="entry name" value="DUF4136"/>
    <property type="match status" value="1"/>
</dbReference>
<dbReference type="PROSITE" id="PS51257">
    <property type="entry name" value="PROKAR_LIPOPROTEIN"/>
    <property type="match status" value="1"/>
</dbReference>
<dbReference type="RefSeq" id="WP_245756091.1">
    <property type="nucleotide sequence ID" value="NZ_FOOT01000001.1"/>
</dbReference>
<reference evidence="3" key="1">
    <citation type="submission" date="2016-10" db="EMBL/GenBank/DDBJ databases">
        <authorList>
            <person name="Varghese N."/>
            <person name="Submissions S."/>
        </authorList>
    </citation>
    <scope>NUCLEOTIDE SEQUENCE [LARGE SCALE GENOMIC DNA]</scope>
    <source>
        <strain evidence="3">LP51</strain>
    </source>
</reference>
<keyword evidence="3" id="KW-1185">Reference proteome</keyword>
<organism evidence="2 3">
    <name type="scientific">Pontibacter chinhatensis</name>
    <dbReference type="NCBI Taxonomy" id="1436961"/>
    <lineage>
        <taxon>Bacteria</taxon>
        <taxon>Pseudomonadati</taxon>
        <taxon>Bacteroidota</taxon>
        <taxon>Cytophagia</taxon>
        <taxon>Cytophagales</taxon>
        <taxon>Hymenobacteraceae</taxon>
        <taxon>Pontibacter</taxon>
    </lineage>
</organism>
<evidence type="ECO:0000313" key="2">
    <source>
        <dbReference type="EMBL" id="SFG09283.1"/>
    </source>
</evidence>
<dbReference type="EMBL" id="FOOT01000001">
    <property type="protein sequence ID" value="SFG09283.1"/>
    <property type="molecule type" value="Genomic_DNA"/>
</dbReference>
<dbReference type="Proteomes" id="UP000198724">
    <property type="component" value="Unassembled WGS sequence"/>
</dbReference>
<dbReference type="AlphaFoldDB" id="A0A1I2P0U1"/>
<dbReference type="Gene3D" id="3.30.160.670">
    <property type="match status" value="1"/>
</dbReference>
<dbReference type="InterPro" id="IPR025411">
    <property type="entry name" value="DUF4136"/>
</dbReference>
<name>A0A1I2P0U1_9BACT</name>
<proteinExistence type="predicted"/>
<evidence type="ECO:0000313" key="3">
    <source>
        <dbReference type="Proteomes" id="UP000198724"/>
    </source>
</evidence>
<evidence type="ECO:0000259" key="1">
    <source>
        <dbReference type="Pfam" id="PF13590"/>
    </source>
</evidence>
<feature type="domain" description="DUF4136" evidence="1">
    <location>
        <begin position="29"/>
        <end position="183"/>
    </location>
</feature>